<dbReference type="CDD" id="cd00570">
    <property type="entry name" value="GST_N_family"/>
    <property type="match status" value="1"/>
</dbReference>
<gene>
    <name evidence="3" type="ORF">F0U60_41290</name>
</gene>
<name>A0ABY9X346_9BACT</name>
<feature type="domain" description="GST N-terminal" evidence="1">
    <location>
        <begin position="3"/>
        <end position="82"/>
    </location>
</feature>
<keyword evidence="4" id="KW-1185">Reference proteome</keyword>
<dbReference type="RefSeq" id="WP_395808224.1">
    <property type="nucleotide sequence ID" value="NZ_CP043494.1"/>
</dbReference>
<feature type="domain" description="GST C-terminal" evidence="2">
    <location>
        <begin position="85"/>
        <end position="241"/>
    </location>
</feature>
<organism evidence="3 4">
    <name type="scientific">Archangium minus</name>
    <dbReference type="NCBI Taxonomy" id="83450"/>
    <lineage>
        <taxon>Bacteria</taxon>
        <taxon>Pseudomonadati</taxon>
        <taxon>Myxococcota</taxon>
        <taxon>Myxococcia</taxon>
        <taxon>Myxococcales</taxon>
        <taxon>Cystobacterineae</taxon>
        <taxon>Archangiaceae</taxon>
        <taxon>Archangium</taxon>
    </lineage>
</organism>
<dbReference type="PROSITE" id="PS50404">
    <property type="entry name" value="GST_NTER"/>
    <property type="match status" value="1"/>
</dbReference>
<dbReference type="PROSITE" id="PS50405">
    <property type="entry name" value="GST_CTER"/>
    <property type="match status" value="1"/>
</dbReference>
<dbReference type="SUPFAM" id="SSF52833">
    <property type="entry name" value="Thioredoxin-like"/>
    <property type="match status" value="1"/>
</dbReference>
<evidence type="ECO:0000259" key="2">
    <source>
        <dbReference type="PROSITE" id="PS50405"/>
    </source>
</evidence>
<evidence type="ECO:0000313" key="4">
    <source>
        <dbReference type="Proteomes" id="UP001611383"/>
    </source>
</evidence>
<proteinExistence type="predicted"/>
<dbReference type="Gene3D" id="3.40.30.110">
    <property type="match status" value="1"/>
</dbReference>
<dbReference type="InterPro" id="IPR036282">
    <property type="entry name" value="Glutathione-S-Trfase_C_sf"/>
</dbReference>
<dbReference type="CDD" id="cd00299">
    <property type="entry name" value="GST_C_family"/>
    <property type="match status" value="1"/>
</dbReference>
<dbReference type="InterPro" id="IPR010987">
    <property type="entry name" value="Glutathione-S-Trfase_C-like"/>
</dbReference>
<dbReference type="InterPro" id="IPR004045">
    <property type="entry name" value="Glutathione_S-Trfase_N"/>
</dbReference>
<evidence type="ECO:0000259" key="1">
    <source>
        <dbReference type="PROSITE" id="PS50404"/>
    </source>
</evidence>
<sequence length="311" mass="34158">MSHQLILHHYPRSPFSEKIRAILGFKGLHWTSVIIPMIMPKPDVIALTGGYRKTPLLQIGADIYCDTALIADVLERLAPTPTLYPAESAGVARIQAQWADSTLFWTVIAYSFQPAGVQSIFSNLPPEQIKAFMADRAVFGRNVTRMRVPEAVGALRLYLQQLEAQLSDGRPWLLGKSTSIADFSVYHCLWYVQGATAVADILEPHPRLVAWMERVRALGHGTSETMESGAAVALAAASTPVSTEEEPFLDLHGLARGARVTVAPTDYGIDPVEGELVLSRPNELAVRRVDARAGEVVVHFPRLGFQVQKVE</sequence>
<reference evidence="3 4" key="1">
    <citation type="submission" date="2019-08" db="EMBL/GenBank/DDBJ databases">
        <title>Archangium and Cystobacter genomes.</title>
        <authorList>
            <person name="Chen I.-C.K."/>
            <person name="Wielgoss S."/>
        </authorList>
    </citation>
    <scope>NUCLEOTIDE SEQUENCE [LARGE SCALE GENOMIC DNA]</scope>
    <source>
        <strain evidence="3 4">Cbm 6</strain>
    </source>
</reference>
<dbReference type="Gene3D" id="1.20.1050.10">
    <property type="match status" value="1"/>
</dbReference>
<evidence type="ECO:0000313" key="3">
    <source>
        <dbReference type="EMBL" id="WNG49841.1"/>
    </source>
</evidence>
<dbReference type="InterPro" id="IPR036249">
    <property type="entry name" value="Thioredoxin-like_sf"/>
</dbReference>
<protein>
    <submittedName>
        <fullName evidence="3">Glutathione S-transferase family protein</fullName>
    </submittedName>
</protein>
<dbReference type="EMBL" id="CP043494">
    <property type="protein sequence ID" value="WNG49841.1"/>
    <property type="molecule type" value="Genomic_DNA"/>
</dbReference>
<dbReference type="Pfam" id="PF13410">
    <property type="entry name" value="GST_C_2"/>
    <property type="match status" value="1"/>
</dbReference>
<accession>A0ABY9X346</accession>
<dbReference type="Pfam" id="PF13417">
    <property type="entry name" value="GST_N_3"/>
    <property type="match status" value="1"/>
</dbReference>
<dbReference type="SUPFAM" id="SSF47616">
    <property type="entry name" value="GST C-terminal domain-like"/>
    <property type="match status" value="1"/>
</dbReference>
<dbReference type="Proteomes" id="UP001611383">
    <property type="component" value="Chromosome"/>
</dbReference>